<evidence type="ECO:0000259" key="13">
    <source>
        <dbReference type="PROSITE" id="PS50880"/>
    </source>
</evidence>
<dbReference type="FunFam" id="3.40.1360.10:FF:000002">
    <property type="entry name" value="DNA primase"/>
    <property type="match status" value="1"/>
</dbReference>
<keyword evidence="2 12" id="KW-0639">Primosome</keyword>
<dbReference type="GO" id="GO:0000428">
    <property type="term" value="C:DNA-directed RNA polymerase complex"/>
    <property type="evidence" value="ECO:0007669"/>
    <property type="project" value="UniProtKB-KW"/>
</dbReference>
<dbReference type="SMART" id="SM00493">
    <property type="entry name" value="TOPRIM"/>
    <property type="match status" value="1"/>
</dbReference>
<keyword evidence="8 12" id="KW-0862">Zinc</keyword>
<dbReference type="Pfam" id="PF13662">
    <property type="entry name" value="Toprim_4"/>
    <property type="match status" value="1"/>
</dbReference>
<dbReference type="GO" id="GO:0005737">
    <property type="term" value="C:cytoplasm"/>
    <property type="evidence" value="ECO:0007669"/>
    <property type="project" value="TreeGrafter"/>
</dbReference>
<evidence type="ECO:0000313" key="15">
    <source>
        <dbReference type="Proteomes" id="UP000317894"/>
    </source>
</evidence>
<dbReference type="InterPro" id="IPR002694">
    <property type="entry name" value="Znf_CHC2"/>
</dbReference>
<dbReference type="InterPro" id="IPR013264">
    <property type="entry name" value="DNAG_N"/>
</dbReference>
<comment type="domain">
    <text evidence="12">Contains an N-terminal zinc-binding domain, a central core domain that contains the primase activity, and a C-terminal DnaB-binding domain.</text>
</comment>
<evidence type="ECO:0000256" key="7">
    <source>
        <dbReference type="ARBA" id="ARBA00022771"/>
    </source>
</evidence>
<dbReference type="NCBIfam" id="TIGR01391">
    <property type="entry name" value="dnaG"/>
    <property type="match status" value="1"/>
</dbReference>
<keyword evidence="11 12" id="KW-0804">Transcription</keyword>
<feature type="domain" description="Toprim" evidence="13">
    <location>
        <begin position="254"/>
        <end position="336"/>
    </location>
</feature>
<keyword evidence="4 12" id="KW-0548">Nucleotidyltransferase</keyword>
<evidence type="ECO:0000256" key="11">
    <source>
        <dbReference type="ARBA" id="ARBA00023163"/>
    </source>
</evidence>
<dbReference type="GO" id="GO:0003899">
    <property type="term" value="F:DNA-directed RNA polymerase activity"/>
    <property type="evidence" value="ECO:0007669"/>
    <property type="project" value="UniProtKB-UniRule"/>
</dbReference>
<dbReference type="GO" id="GO:0008270">
    <property type="term" value="F:zinc ion binding"/>
    <property type="evidence" value="ECO:0007669"/>
    <property type="project" value="UniProtKB-UniRule"/>
</dbReference>
<evidence type="ECO:0000313" key="14">
    <source>
        <dbReference type="EMBL" id="TRW17689.1"/>
    </source>
</evidence>
<dbReference type="AlphaFoldDB" id="A0A552UHI9"/>
<evidence type="ECO:0000256" key="10">
    <source>
        <dbReference type="ARBA" id="ARBA00023125"/>
    </source>
</evidence>
<dbReference type="PANTHER" id="PTHR30313">
    <property type="entry name" value="DNA PRIMASE"/>
    <property type="match status" value="1"/>
</dbReference>
<protein>
    <recommendedName>
        <fullName evidence="12">DNA primase</fullName>
        <ecNumber evidence="12">2.7.7.101</ecNumber>
    </recommendedName>
</protein>
<dbReference type="Pfam" id="PF08275">
    <property type="entry name" value="DNAG_N"/>
    <property type="match status" value="1"/>
</dbReference>
<keyword evidence="6 12" id="KW-0479">Metal-binding</keyword>
<dbReference type="InterPro" id="IPR030846">
    <property type="entry name" value="DnaG_bac"/>
</dbReference>
<comment type="subunit">
    <text evidence="12">Monomer. Interacts with DnaB.</text>
</comment>
<dbReference type="PANTHER" id="PTHR30313:SF2">
    <property type="entry name" value="DNA PRIMASE"/>
    <property type="match status" value="1"/>
</dbReference>
<evidence type="ECO:0000256" key="4">
    <source>
        <dbReference type="ARBA" id="ARBA00022695"/>
    </source>
</evidence>
<dbReference type="Gene3D" id="3.90.980.10">
    <property type="entry name" value="DNA primase, catalytic core, N-terminal domain"/>
    <property type="match status" value="1"/>
</dbReference>
<feature type="zinc finger region" description="CHC2-type" evidence="12">
    <location>
        <begin position="38"/>
        <end position="62"/>
    </location>
</feature>
<evidence type="ECO:0000256" key="9">
    <source>
        <dbReference type="ARBA" id="ARBA00022842"/>
    </source>
</evidence>
<dbReference type="InterPro" id="IPR006171">
    <property type="entry name" value="TOPRIM_dom"/>
</dbReference>
<gene>
    <name evidence="12" type="primary">dnaG</name>
    <name evidence="14" type="ORF">FMM06_05975</name>
</gene>
<dbReference type="InterPro" id="IPR036977">
    <property type="entry name" value="DNA_primase_Znf_CHC2"/>
</dbReference>
<keyword evidence="15" id="KW-1185">Reference proteome</keyword>
<dbReference type="SUPFAM" id="SSF56731">
    <property type="entry name" value="DNA primase core"/>
    <property type="match status" value="1"/>
</dbReference>
<accession>A0A552UHI9</accession>
<dbReference type="EMBL" id="VJWA01000001">
    <property type="protein sequence ID" value="TRW17689.1"/>
    <property type="molecule type" value="Genomic_DNA"/>
</dbReference>
<dbReference type="OrthoDB" id="9803773at2"/>
<dbReference type="GO" id="GO:0003677">
    <property type="term" value="F:DNA binding"/>
    <property type="evidence" value="ECO:0007669"/>
    <property type="project" value="UniProtKB-KW"/>
</dbReference>
<dbReference type="SUPFAM" id="SSF57783">
    <property type="entry name" value="Zinc beta-ribbon"/>
    <property type="match status" value="1"/>
</dbReference>
<keyword evidence="9" id="KW-0460">Magnesium</keyword>
<evidence type="ECO:0000256" key="12">
    <source>
        <dbReference type="HAMAP-Rule" id="MF_00974"/>
    </source>
</evidence>
<dbReference type="InterPro" id="IPR037068">
    <property type="entry name" value="DNA_primase_core_N_sf"/>
</dbReference>
<dbReference type="HAMAP" id="MF_00974">
    <property type="entry name" value="DNA_primase_DnaG"/>
    <property type="match status" value="1"/>
</dbReference>
<evidence type="ECO:0000256" key="3">
    <source>
        <dbReference type="ARBA" id="ARBA00022679"/>
    </source>
</evidence>
<keyword evidence="5 12" id="KW-0235">DNA replication</keyword>
<dbReference type="GO" id="GO:0006269">
    <property type="term" value="P:DNA replication, synthesis of primer"/>
    <property type="evidence" value="ECO:0007669"/>
    <property type="project" value="UniProtKB-UniRule"/>
</dbReference>
<dbReference type="InterPro" id="IPR050219">
    <property type="entry name" value="DnaG_primase"/>
</dbReference>
<comment type="caution">
    <text evidence="14">The sequence shown here is derived from an EMBL/GenBank/DDBJ whole genome shotgun (WGS) entry which is preliminary data.</text>
</comment>
<dbReference type="PROSITE" id="PS50880">
    <property type="entry name" value="TOPRIM"/>
    <property type="match status" value="1"/>
</dbReference>
<dbReference type="Gene3D" id="3.40.1360.10">
    <property type="match status" value="1"/>
</dbReference>
<keyword evidence="7 12" id="KW-0863">Zinc-finger</keyword>
<evidence type="ECO:0000256" key="2">
    <source>
        <dbReference type="ARBA" id="ARBA00022515"/>
    </source>
</evidence>
<evidence type="ECO:0000256" key="1">
    <source>
        <dbReference type="ARBA" id="ARBA00022478"/>
    </source>
</evidence>
<dbReference type="Proteomes" id="UP000317894">
    <property type="component" value="Unassembled WGS sequence"/>
</dbReference>
<keyword evidence="10 12" id="KW-0238">DNA-binding</keyword>
<dbReference type="Gene3D" id="3.90.580.10">
    <property type="entry name" value="Zinc finger, CHC2-type domain"/>
    <property type="match status" value="1"/>
</dbReference>
<dbReference type="GO" id="GO:1990077">
    <property type="term" value="C:primosome complex"/>
    <property type="evidence" value="ECO:0007669"/>
    <property type="project" value="UniProtKB-KW"/>
</dbReference>
<proteinExistence type="inferred from homology"/>
<evidence type="ECO:0000256" key="6">
    <source>
        <dbReference type="ARBA" id="ARBA00022723"/>
    </source>
</evidence>
<sequence>MTIPASFLDEIRARVGLSGVVARTVKLTRAGREMKGCCPFHDEKTPSFYVNDDKGFYHCFGCGEHGSVIDWTIKQEGLAFRDAVESLAAQAGLDMPQEDAGSQQRAQAAAGLHDVTARAAGWFAEQLAGAGGAAARGYLDKRGLTAATIKDFGLGLAPDGRTKLKVALDSIGVAKLVETGMLIAPEDGGEPYDRFRGRLMFPIRDPRGRVIAFGGRILGDGQPKYLNSPDTPLFDKGRTLYNLDRAGPLARKSGRLLVVEGYMDVIRLAQAGIGEAVAPLGTALTEQQLQLLWRVVPEPVLCFDGDAAGQRAGLRAALRALPLLEPGRSLRLATLPAGQDPDDLVRAQGPQAIEALIAAAEPLIDRLWRSETDGVDAATPERRAAVRERLREHSSAIADASVRALYDAEFRARFDALYLPRREWTPKGGPRVVPKGRASPALLALHARDQSHGEVAALIVGLLEHPHLADRHGEALARLDAGMPLQRLLSAILDALTHAPDLDKTALSHDLHQRGVAPLAVDVRKLNRLGFSFTKPAPPDNVSGHAADVERDFAGVVDTVLARTRIDSELQAATARFARSSSEADWAAQQRLRAERVGLDATLMKLAEARREALLD</sequence>
<keyword evidence="3 12" id="KW-0808">Transferase</keyword>
<evidence type="ECO:0000256" key="5">
    <source>
        <dbReference type="ARBA" id="ARBA00022705"/>
    </source>
</evidence>
<dbReference type="InterPro" id="IPR006295">
    <property type="entry name" value="DNA_primase_DnaG"/>
</dbReference>
<dbReference type="RefSeq" id="WP_144236381.1">
    <property type="nucleotide sequence ID" value="NZ_VJWA01000001.1"/>
</dbReference>
<dbReference type="EC" id="2.7.7.101" evidence="12"/>
<keyword evidence="1 12" id="KW-0240">DNA-directed RNA polymerase</keyword>
<evidence type="ECO:0000256" key="8">
    <source>
        <dbReference type="ARBA" id="ARBA00022833"/>
    </source>
</evidence>
<dbReference type="SMART" id="SM00400">
    <property type="entry name" value="ZnF_CHCC"/>
    <property type="match status" value="1"/>
</dbReference>
<name>A0A552UHI9_9SPHN</name>
<dbReference type="CDD" id="cd03364">
    <property type="entry name" value="TOPRIM_DnaG_primases"/>
    <property type="match status" value="1"/>
</dbReference>
<reference evidence="14 15" key="1">
    <citation type="submission" date="2019-07" db="EMBL/GenBank/DDBJ databases">
        <title>Novel species isolated from glacier.</title>
        <authorList>
            <person name="Liu Q."/>
            <person name="Xin Y.-H."/>
        </authorList>
    </citation>
    <scope>NUCLEOTIDE SEQUENCE [LARGE SCALE GENOMIC DNA]</scope>
    <source>
        <strain evidence="14 15">LB1R16</strain>
    </source>
</reference>
<dbReference type="FunFam" id="3.90.580.10:FF:000001">
    <property type="entry name" value="DNA primase"/>
    <property type="match status" value="1"/>
</dbReference>
<comment type="similarity">
    <text evidence="12">Belongs to the DnaG primase family.</text>
</comment>
<dbReference type="InterPro" id="IPR034151">
    <property type="entry name" value="TOPRIM_DnaG_bac"/>
</dbReference>
<dbReference type="Pfam" id="PF01807">
    <property type="entry name" value="Zn_ribbon_DnaG"/>
    <property type="match status" value="1"/>
</dbReference>
<comment type="catalytic activity">
    <reaction evidence="12">
        <text>ssDNA + n NTP = ssDNA/pppN(pN)n-1 hybrid + (n-1) diphosphate.</text>
        <dbReference type="EC" id="2.7.7.101"/>
    </reaction>
</comment>
<comment type="function">
    <text evidence="12">RNA polymerase that catalyzes the synthesis of short RNA molecules used as primers for DNA polymerase during DNA replication.</text>
</comment>
<comment type="cofactor">
    <cofactor evidence="12">
        <name>Zn(2+)</name>
        <dbReference type="ChEBI" id="CHEBI:29105"/>
    </cofactor>
    <text evidence="12">Binds 1 zinc ion per monomer.</text>
</comment>
<organism evidence="14 15">
    <name type="scientific">Glacieibacterium frigidum</name>
    <dbReference type="NCBI Taxonomy" id="2593303"/>
    <lineage>
        <taxon>Bacteria</taxon>
        <taxon>Pseudomonadati</taxon>
        <taxon>Pseudomonadota</taxon>
        <taxon>Alphaproteobacteria</taxon>
        <taxon>Sphingomonadales</taxon>
        <taxon>Sphingosinicellaceae</taxon>
        <taxon>Glacieibacterium</taxon>
    </lineage>
</organism>